<keyword evidence="1" id="KW-0472">Membrane</keyword>
<gene>
    <name evidence="3" type="ORF">J8273_4099</name>
</gene>
<dbReference type="EMBL" id="JAHDYR010000015">
    <property type="protein sequence ID" value="KAG9394434.1"/>
    <property type="molecule type" value="Genomic_DNA"/>
</dbReference>
<evidence type="ECO:0000313" key="4">
    <source>
        <dbReference type="Proteomes" id="UP000717585"/>
    </source>
</evidence>
<sequence>MQNGRTERKLFLIVSLLCLFGCISAVHIPQTRNCDFGILDGMFTYRYVLIMDNETAINQFTTIEFNIEVLWPNTGEFCIGDTLTKSVVYNGDEYDFAVKYVKSYTESGGSRLFQFEVAVFDAIWQPTVTIDVPFQSALEHYNMRVAVNHYNDPSVPLDSFILYLDGPSHQTVPFGHKSAPIAVHSSPPVDLSTTGLSVYAVLPEDTSTLGQLETCPGLATGTATYELVVGLELHYCYLVISYRSPAHPVQFCVHRKKMAPSSSATKVVRGLDINVKLDNVNKDGQTTLQHRFLYSTANSNPLDLYDGDALTLLTGHLVDCADPRDCHPQSIKLAPVIDGTEYTMKYAVMEYHIPTADDGHDGAAFTATTALQVGCVAKLVYNDLHLPGGTEPRSDWGNTTLTVTIELVELGSLVMSLTDLVMLAALIVVIVGGCSLFNCTFISNALPLVRAYSWTKSKALKLLGKNQQTVFRPYRLENRGTLDPFADDDYGVEGESMPMLYREDPYPERYLDSFDGFDGQDDAYQDLDDSLDLRHSPMSGSYDTGSGFMRGADLASLI</sequence>
<reference evidence="3" key="1">
    <citation type="submission" date="2021-05" db="EMBL/GenBank/DDBJ databases">
        <title>A free-living protist that lacks canonical eukaryotic 1 DNA replication and segregation systems.</title>
        <authorList>
            <person name="Salas-Leiva D.E."/>
            <person name="Tromer E.C."/>
            <person name="Curtis B.A."/>
            <person name="Jerlstrom-Hultqvist J."/>
            <person name="Kolisko M."/>
            <person name="Yi Z."/>
            <person name="Salas-Leiva J.S."/>
            <person name="Gallot-Lavallee L."/>
            <person name="Kops G.J.P.L."/>
            <person name="Archibald J.M."/>
            <person name="Simpson A.G.B."/>
            <person name="Roger A.J."/>
        </authorList>
    </citation>
    <scope>NUCLEOTIDE SEQUENCE</scope>
    <source>
        <strain evidence="3">BICM</strain>
    </source>
</reference>
<dbReference type="Proteomes" id="UP000717585">
    <property type="component" value="Unassembled WGS sequence"/>
</dbReference>
<evidence type="ECO:0000256" key="2">
    <source>
        <dbReference type="SAM" id="SignalP"/>
    </source>
</evidence>
<keyword evidence="1" id="KW-1133">Transmembrane helix</keyword>
<keyword evidence="1" id="KW-0812">Transmembrane</keyword>
<evidence type="ECO:0000256" key="1">
    <source>
        <dbReference type="SAM" id="Phobius"/>
    </source>
</evidence>
<name>A0A8J6E017_9EUKA</name>
<feature type="transmembrane region" description="Helical" evidence="1">
    <location>
        <begin position="420"/>
        <end position="449"/>
    </location>
</feature>
<evidence type="ECO:0000313" key="3">
    <source>
        <dbReference type="EMBL" id="KAG9394434.1"/>
    </source>
</evidence>
<keyword evidence="4" id="KW-1185">Reference proteome</keyword>
<accession>A0A8J6E017</accession>
<feature type="signal peptide" evidence="2">
    <location>
        <begin position="1"/>
        <end position="25"/>
    </location>
</feature>
<protein>
    <submittedName>
        <fullName evidence="3">Uncharacterized protein</fullName>
    </submittedName>
</protein>
<comment type="caution">
    <text evidence="3">The sequence shown here is derived from an EMBL/GenBank/DDBJ whole genome shotgun (WGS) entry which is preliminary data.</text>
</comment>
<proteinExistence type="predicted"/>
<feature type="chain" id="PRO_5035154073" evidence="2">
    <location>
        <begin position="26"/>
        <end position="558"/>
    </location>
</feature>
<keyword evidence="2" id="KW-0732">Signal</keyword>
<organism evidence="3 4">
    <name type="scientific">Carpediemonas membranifera</name>
    <dbReference type="NCBI Taxonomy" id="201153"/>
    <lineage>
        <taxon>Eukaryota</taxon>
        <taxon>Metamonada</taxon>
        <taxon>Carpediemonas-like organisms</taxon>
        <taxon>Carpediemonas</taxon>
    </lineage>
</organism>
<dbReference type="AlphaFoldDB" id="A0A8J6E017"/>